<dbReference type="AlphaFoldDB" id="A0A251S608"/>
<proteinExistence type="predicted"/>
<name>A0A251S608_HELAN</name>
<accession>A0A251S608</accession>
<evidence type="ECO:0000313" key="2">
    <source>
        <dbReference type="Proteomes" id="UP000215914"/>
    </source>
</evidence>
<sequence>MLQFWQHSTHNRCSWSSTVDAAQFRTPESIEVNAIMAPCLGIFNVTSNIDDIHVQLDIGRCCKELQKIPPWINTKANGLSNLCNILKELVKSLPYFQPKPFGRVMSEKRPVKLGLPLLTPNVNCQNIK</sequence>
<protein>
    <submittedName>
        <fullName evidence="1">Uncharacterized protein</fullName>
    </submittedName>
</protein>
<dbReference type="Proteomes" id="UP000215914">
    <property type="component" value="Chromosome 16"/>
</dbReference>
<reference evidence="2" key="1">
    <citation type="journal article" date="2017" name="Nature">
        <title>The sunflower genome provides insights into oil metabolism, flowering and Asterid evolution.</title>
        <authorList>
            <person name="Badouin H."/>
            <person name="Gouzy J."/>
            <person name="Grassa C.J."/>
            <person name="Murat F."/>
            <person name="Staton S.E."/>
            <person name="Cottret L."/>
            <person name="Lelandais-Briere C."/>
            <person name="Owens G.L."/>
            <person name="Carrere S."/>
            <person name="Mayjonade B."/>
            <person name="Legrand L."/>
            <person name="Gill N."/>
            <person name="Kane N.C."/>
            <person name="Bowers J.E."/>
            <person name="Hubner S."/>
            <person name="Bellec A."/>
            <person name="Berard A."/>
            <person name="Berges H."/>
            <person name="Blanchet N."/>
            <person name="Boniface M.C."/>
            <person name="Brunel D."/>
            <person name="Catrice O."/>
            <person name="Chaidir N."/>
            <person name="Claudel C."/>
            <person name="Donnadieu C."/>
            <person name="Faraut T."/>
            <person name="Fievet G."/>
            <person name="Helmstetter N."/>
            <person name="King M."/>
            <person name="Knapp S.J."/>
            <person name="Lai Z."/>
            <person name="Le Paslier M.C."/>
            <person name="Lippi Y."/>
            <person name="Lorenzon L."/>
            <person name="Mandel J.R."/>
            <person name="Marage G."/>
            <person name="Marchand G."/>
            <person name="Marquand E."/>
            <person name="Bret-Mestries E."/>
            <person name="Morien E."/>
            <person name="Nambeesan S."/>
            <person name="Nguyen T."/>
            <person name="Pegot-Espagnet P."/>
            <person name="Pouilly N."/>
            <person name="Raftis F."/>
            <person name="Sallet E."/>
            <person name="Schiex T."/>
            <person name="Thomas J."/>
            <person name="Vandecasteele C."/>
            <person name="Vares D."/>
            <person name="Vear F."/>
            <person name="Vautrin S."/>
            <person name="Crespi M."/>
            <person name="Mangin B."/>
            <person name="Burke J.M."/>
            <person name="Salse J."/>
            <person name="Munos S."/>
            <person name="Vincourt P."/>
            <person name="Rieseberg L.H."/>
            <person name="Langlade N.B."/>
        </authorList>
    </citation>
    <scope>NUCLEOTIDE SEQUENCE [LARGE SCALE GENOMIC DNA]</scope>
    <source>
        <strain evidence="2">cv. SF193</strain>
    </source>
</reference>
<organism evidence="1 2">
    <name type="scientific">Helianthus annuus</name>
    <name type="common">Common sunflower</name>
    <dbReference type="NCBI Taxonomy" id="4232"/>
    <lineage>
        <taxon>Eukaryota</taxon>
        <taxon>Viridiplantae</taxon>
        <taxon>Streptophyta</taxon>
        <taxon>Embryophyta</taxon>
        <taxon>Tracheophyta</taxon>
        <taxon>Spermatophyta</taxon>
        <taxon>Magnoliopsida</taxon>
        <taxon>eudicotyledons</taxon>
        <taxon>Gunneridae</taxon>
        <taxon>Pentapetalae</taxon>
        <taxon>asterids</taxon>
        <taxon>campanulids</taxon>
        <taxon>Asterales</taxon>
        <taxon>Asteraceae</taxon>
        <taxon>Asteroideae</taxon>
        <taxon>Heliantheae alliance</taxon>
        <taxon>Heliantheae</taxon>
        <taxon>Helianthus</taxon>
    </lineage>
</organism>
<dbReference type="EMBL" id="CM007905">
    <property type="protein sequence ID" value="OTF92641.1"/>
    <property type="molecule type" value="Genomic_DNA"/>
</dbReference>
<dbReference type="Gene3D" id="1.10.110.10">
    <property type="entry name" value="Plant lipid-transfer and hydrophobic proteins"/>
    <property type="match status" value="1"/>
</dbReference>
<keyword evidence="2" id="KW-1185">Reference proteome</keyword>
<gene>
    <name evidence="1" type="ORF">HannXRQ_Chr16g0524121</name>
</gene>
<dbReference type="InterPro" id="IPR036312">
    <property type="entry name" value="Bifun_inhib/LTP/seed_sf"/>
</dbReference>
<evidence type="ECO:0000313" key="1">
    <source>
        <dbReference type="EMBL" id="OTF92641.1"/>
    </source>
</evidence>
<dbReference type="InParanoid" id="A0A251S608"/>